<organism evidence="1">
    <name type="scientific">marine metagenome</name>
    <dbReference type="NCBI Taxonomy" id="408172"/>
    <lineage>
        <taxon>unclassified sequences</taxon>
        <taxon>metagenomes</taxon>
        <taxon>ecological metagenomes</taxon>
    </lineage>
</organism>
<dbReference type="EMBL" id="UINC01069697">
    <property type="protein sequence ID" value="SVC03271.1"/>
    <property type="molecule type" value="Genomic_DNA"/>
</dbReference>
<dbReference type="AlphaFoldDB" id="A0A382IXI8"/>
<sequence length="354" mass="36155">DGTYSNCTITVTDNASNTKTLSINSFTIDTVKPVLAQVTAVSAFSNDNTSSYTFSSTEAGSISYGGSCSSSSDNATTDNNTITFNALADGTYSNCTIQVTDNTSIQSDNLTVSSFTIDTVKPVLAQVTAVANNASDSTPSYTFSSTESGTILSSGSCSSSTSNASTGNNTISFNLLADGTYSNCGIQVRDSASNTSDNLTVSSFTISGSKPALAQVTPVSTLTNDKSPNYTFSSTKSGTITYGGSCSSSTTSATDNLSGNNNTITFNALADGTYSNCTIRVTDNTSHTSDNLTVSSFTIDTVKPVLAQVTAIGTTNDSTPNYSFSSTESGTILSSGSCSSSTSNASTGNNTISF</sequence>
<evidence type="ECO:0000313" key="1">
    <source>
        <dbReference type="EMBL" id="SVC03271.1"/>
    </source>
</evidence>
<name>A0A382IXI8_9ZZZZ</name>
<gene>
    <name evidence="1" type="ORF">METZ01_LOCUS256125</name>
</gene>
<feature type="non-terminal residue" evidence="1">
    <location>
        <position position="354"/>
    </location>
</feature>
<protein>
    <recommendedName>
        <fullName evidence="2">Bacterial Ig-like domain-containing protein</fullName>
    </recommendedName>
</protein>
<reference evidence="1" key="1">
    <citation type="submission" date="2018-05" db="EMBL/GenBank/DDBJ databases">
        <authorList>
            <person name="Lanie J.A."/>
            <person name="Ng W.-L."/>
            <person name="Kazmierczak K.M."/>
            <person name="Andrzejewski T.M."/>
            <person name="Davidsen T.M."/>
            <person name="Wayne K.J."/>
            <person name="Tettelin H."/>
            <person name="Glass J.I."/>
            <person name="Rusch D."/>
            <person name="Podicherti R."/>
            <person name="Tsui H.-C.T."/>
            <person name="Winkler M.E."/>
        </authorList>
    </citation>
    <scope>NUCLEOTIDE SEQUENCE</scope>
</reference>
<evidence type="ECO:0008006" key="2">
    <source>
        <dbReference type="Google" id="ProtNLM"/>
    </source>
</evidence>
<feature type="non-terminal residue" evidence="1">
    <location>
        <position position="1"/>
    </location>
</feature>
<proteinExistence type="predicted"/>
<accession>A0A382IXI8</accession>